<evidence type="ECO:0000313" key="2">
    <source>
        <dbReference type="EMBL" id="TDO04811.1"/>
    </source>
</evidence>
<keyword evidence="1" id="KW-0175">Coiled coil</keyword>
<feature type="coiled-coil region" evidence="1">
    <location>
        <begin position="299"/>
        <end position="326"/>
    </location>
</feature>
<evidence type="ECO:0000256" key="1">
    <source>
        <dbReference type="SAM" id="Coils"/>
    </source>
</evidence>
<evidence type="ECO:0000313" key="3">
    <source>
        <dbReference type="Proteomes" id="UP000294848"/>
    </source>
</evidence>
<comment type="caution">
    <text evidence="2">The sequence shown here is derived from an EMBL/GenBank/DDBJ whole genome shotgun (WGS) entry which is preliminary data.</text>
</comment>
<dbReference type="Pfam" id="PF14284">
    <property type="entry name" value="PcfJ"/>
    <property type="match status" value="1"/>
</dbReference>
<gene>
    <name evidence="2" type="ORF">DET52_101159</name>
</gene>
<dbReference type="AlphaFoldDB" id="A0A4R6HAS3"/>
<dbReference type="Proteomes" id="UP000294848">
    <property type="component" value="Unassembled WGS sequence"/>
</dbReference>
<dbReference type="EMBL" id="SNWI01000001">
    <property type="protein sequence ID" value="TDO04811.1"/>
    <property type="molecule type" value="Genomic_DNA"/>
</dbReference>
<accession>A0A4R6HAS3</accession>
<organism evidence="2 3">
    <name type="scientific">Sunxiuqinia elliptica</name>
    <dbReference type="NCBI Taxonomy" id="655355"/>
    <lineage>
        <taxon>Bacteria</taxon>
        <taxon>Pseudomonadati</taxon>
        <taxon>Bacteroidota</taxon>
        <taxon>Bacteroidia</taxon>
        <taxon>Marinilabiliales</taxon>
        <taxon>Prolixibacteraceae</taxon>
        <taxon>Sunxiuqinia</taxon>
    </lineage>
</organism>
<sequence>MKPQNKFQQQAVEASRTLPTLTDKQIQWGYDNAIDHIGQRNEKGVITCTKCGHSWQGGGQLLNSLLGNECPHCKAKLKVETTKKRIFNTRWYMTVITAHEGFQVVRTVMLLCGAKVGEPAKYDYSEVMQRWIAPNGKYCTFAKLRQTMGTCYYDSWIFHSDLELRQEPNGKYTTNVYNQIYTGAVYPRMKFIPEIKRTGVKKAFYGQKPLELFRTLLTDPRAETLMKTGYQKLLKRLMDSDWKKIDNYWSAIRICIRNGYKINDATLWCDYIDFLRFFGKDLHNAKYVCPADLKAAHDRYMAKKAKADEEKEIEELKEKETEFSASKGRFFGLMFSDGVITVRVLESIRDIKLEGKAMHHCVGSYHSKEDSLILSATINGKRIETVEVSISKLSVIQCRGACNKITKYHSQIVELVGHNMPLIQKRLTA</sequence>
<dbReference type="InterPro" id="IPR025586">
    <property type="entry name" value="PcfJ"/>
</dbReference>
<dbReference type="RefSeq" id="WP_133462965.1">
    <property type="nucleotide sequence ID" value="NZ_SNWI01000001.1"/>
</dbReference>
<protein>
    <submittedName>
        <fullName evidence="2">PcfJ-like protein</fullName>
    </submittedName>
</protein>
<reference evidence="2 3" key="1">
    <citation type="submission" date="2019-03" db="EMBL/GenBank/DDBJ databases">
        <title>Freshwater and sediment microbial communities from various areas in North America, analyzing microbe dynamics in response to fracking.</title>
        <authorList>
            <person name="Lamendella R."/>
        </authorList>
    </citation>
    <scope>NUCLEOTIDE SEQUENCE [LARGE SCALE GENOMIC DNA]</scope>
    <source>
        <strain evidence="2 3">114D</strain>
    </source>
</reference>
<proteinExistence type="predicted"/>
<dbReference type="OrthoDB" id="700137at2"/>
<name>A0A4R6HAS3_9BACT</name>